<accession>A0ABN9EJD7</accession>
<keyword evidence="2" id="KW-1185">Reference proteome</keyword>
<feature type="non-terminal residue" evidence="1">
    <location>
        <position position="46"/>
    </location>
</feature>
<comment type="caution">
    <text evidence="1">The sequence shown here is derived from an EMBL/GenBank/DDBJ whole genome shotgun (WGS) entry which is preliminary data.</text>
</comment>
<organism evidence="1 2">
    <name type="scientific">Staurois parvus</name>
    <dbReference type="NCBI Taxonomy" id="386267"/>
    <lineage>
        <taxon>Eukaryota</taxon>
        <taxon>Metazoa</taxon>
        <taxon>Chordata</taxon>
        <taxon>Craniata</taxon>
        <taxon>Vertebrata</taxon>
        <taxon>Euteleostomi</taxon>
        <taxon>Amphibia</taxon>
        <taxon>Batrachia</taxon>
        <taxon>Anura</taxon>
        <taxon>Neobatrachia</taxon>
        <taxon>Ranoidea</taxon>
        <taxon>Ranidae</taxon>
        <taxon>Staurois</taxon>
    </lineage>
</organism>
<evidence type="ECO:0000313" key="1">
    <source>
        <dbReference type="EMBL" id="CAI9583567.1"/>
    </source>
</evidence>
<dbReference type="Proteomes" id="UP001162483">
    <property type="component" value="Unassembled WGS sequence"/>
</dbReference>
<protein>
    <submittedName>
        <fullName evidence="1">Uncharacterized protein</fullName>
    </submittedName>
</protein>
<evidence type="ECO:0000313" key="2">
    <source>
        <dbReference type="Proteomes" id="UP001162483"/>
    </source>
</evidence>
<proteinExistence type="predicted"/>
<sequence>MRPCGLRFARAREPIHLNGLPCPVGKEVPALLWKTQPRFPVRLRFP</sequence>
<gene>
    <name evidence="1" type="ORF">SPARVUS_LOCUS9833382</name>
</gene>
<reference evidence="1" key="1">
    <citation type="submission" date="2023-05" db="EMBL/GenBank/DDBJ databases">
        <authorList>
            <person name="Stuckert A."/>
        </authorList>
    </citation>
    <scope>NUCLEOTIDE SEQUENCE</scope>
</reference>
<name>A0ABN9EJD7_9NEOB</name>
<dbReference type="EMBL" id="CATNWA010015456">
    <property type="protein sequence ID" value="CAI9583567.1"/>
    <property type="molecule type" value="Genomic_DNA"/>
</dbReference>